<keyword evidence="2" id="KW-1185">Reference proteome</keyword>
<evidence type="ECO:0000313" key="1">
    <source>
        <dbReference type="EMBL" id="MCI21520.1"/>
    </source>
</evidence>
<dbReference type="Proteomes" id="UP000265520">
    <property type="component" value="Unassembled WGS sequence"/>
</dbReference>
<sequence length="56" mass="6404">MSDHFFPALPIALLPPEKNEKIDEVFNAKEIQMFTDEDLKMWLSTISDNVTHDAVA</sequence>
<reference evidence="1 2" key="1">
    <citation type="journal article" date="2018" name="Front. Plant Sci.">
        <title>Red Clover (Trifolium pratense) and Zigzag Clover (T. medium) - A Picture of Genomic Similarities and Differences.</title>
        <authorList>
            <person name="Dluhosova J."/>
            <person name="Istvanek J."/>
            <person name="Nedelnik J."/>
            <person name="Repkova J."/>
        </authorList>
    </citation>
    <scope>NUCLEOTIDE SEQUENCE [LARGE SCALE GENOMIC DNA]</scope>
    <source>
        <strain evidence="2">cv. 10/8</strain>
        <tissue evidence="1">Leaf</tissue>
    </source>
</reference>
<dbReference type="AlphaFoldDB" id="A0A392QCR3"/>
<comment type="caution">
    <text evidence="1">The sequence shown here is derived from an EMBL/GenBank/DDBJ whole genome shotgun (WGS) entry which is preliminary data.</text>
</comment>
<accession>A0A392QCR3</accession>
<organism evidence="1 2">
    <name type="scientific">Trifolium medium</name>
    <dbReference type="NCBI Taxonomy" id="97028"/>
    <lineage>
        <taxon>Eukaryota</taxon>
        <taxon>Viridiplantae</taxon>
        <taxon>Streptophyta</taxon>
        <taxon>Embryophyta</taxon>
        <taxon>Tracheophyta</taxon>
        <taxon>Spermatophyta</taxon>
        <taxon>Magnoliopsida</taxon>
        <taxon>eudicotyledons</taxon>
        <taxon>Gunneridae</taxon>
        <taxon>Pentapetalae</taxon>
        <taxon>rosids</taxon>
        <taxon>fabids</taxon>
        <taxon>Fabales</taxon>
        <taxon>Fabaceae</taxon>
        <taxon>Papilionoideae</taxon>
        <taxon>50 kb inversion clade</taxon>
        <taxon>NPAAA clade</taxon>
        <taxon>Hologalegina</taxon>
        <taxon>IRL clade</taxon>
        <taxon>Trifolieae</taxon>
        <taxon>Trifolium</taxon>
    </lineage>
</organism>
<proteinExistence type="predicted"/>
<name>A0A392QCR3_9FABA</name>
<dbReference type="EMBL" id="LXQA010125336">
    <property type="protein sequence ID" value="MCI21520.1"/>
    <property type="molecule type" value="Genomic_DNA"/>
</dbReference>
<evidence type="ECO:0000313" key="2">
    <source>
        <dbReference type="Proteomes" id="UP000265520"/>
    </source>
</evidence>
<protein>
    <submittedName>
        <fullName evidence="1">Uncharacterized protein</fullName>
    </submittedName>
</protein>